<feature type="region of interest" description="Disordered" evidence="1">
    <location>
        <begin position="1"/>
        <end position="21"/>
    </location>
</feature>
<comment type="caution">
    <text evidence="2">The sequence shown here is derived from an EMBL/GenBank/DDBJ whole genome shotgun (WGS) entry which is preliminary data.</text>
</comment>
<accession>A0A561S9B5</accession>
<name>A0A561S9B5_9ACTN</name>
<evidence type="ECO:0000313" key="3">
    <source>
        <dbReference type="Proteomes" id="UP000317940"/>
    </source>
</evidence>
<dbReference type="Proteomes" id="UP000317940">
    <property type="component" value="Unassembled WGS sequence"/>
</dbReference>
<gene>
    <name evidence="2" type="ORF">FHX73_1993</name>
</gene>
<dbReference type="EMBL" id="VIWT01000009">
    <property type="protein sequence ID" value="TWF71463.1"/>
    <property type="molecule type" value="Genomic_DNA"/>
</dbReference>
<sequence>MAVNTQDRTPRHQPPLPARPVLPDLAAARRRGPTHAVDAAWQALHLRWQWHHETHRARPFPALLPLWEAAAAQPRLRRLYPFTSHYTLRFSSTTTFPWTPQAGLIEPLHNGRFTVRSCHPSAVVGEVGNAEDAVALLLDLLPADSDPVVTSGQEDA</sequence>
<organism evidence="2 3">
    <name type="scientific">Kitasatospora viridis</name>
    <dbReference type="NCBI Taxonomy" id="281105"/>
    <lineage>
        <taxon>Bacteria</taxon>
        <taxon>Bacillati</taxon>
        <taxon>Actinomycetota</taxon>
        <taxon>Actinomycetes</taxon>
        <taxon>Kitasatosporales</taxon>
        <taxon>Streptomycetaceae</taxon>
        <taxon>Kitasatospora</taxon>
    </lineage>
</organism>
<evidence type="ECO:0000313" key="2">
    <source>
        <dbReference type="EMBL" id="TWF71463.1"/>
    </source>
</evidence>
<reference evidence="2 3" key="1">
    <citation type="submission" date="2019-06" db="EMBL/GenBank/DDBJ databases">
        <title>Sequencing the genomes of 1000 actinobacteria strains.</title>
        <authorList>
            <person name="Klenk H.-P."/>
        </authorList>
    </citation>
    <scope>NUCLEOTIDE SEQUENCE [LARGE SCALE GENOMIC DNA]</scope>
    <source>
        <strain evidence="2 3">DSM 44826</strain>
    </source>
</reference>
<protein>
    <submittedName>
        <fullName evidence="2">Uncharacterized protein</fullName>
    </submittedName>
</protein>
<keyword evidence="3" id="KW-1185">Reference proteome</keyword>
<proteinExistence type="predicted"/>
<evidence type="ECO:0000256" key="1">
    <source>
        <dbReference type="SAM" id="MobiDB-lite"/>
    </source>
</evidence>
<dbReference type="InterPro" id="IPR045682">
    <property type="entry name" value="DUF6193"/>
</dbReference>
<dbReference type="AlphaFoldDB" id="A0A561S9B5"/>
<dbReference type="Pfam" id="PF19692">
    <property type="entry name" value="DUF6193"/>
    <property type="match status" value="1"/>
</dbReference>